<dbReference type="InterPro" id="IPR001468">
    <property type="entry name" value="Indole-3-GlycerolPSynthase_CS"/>
</dbReference>
<dbReference type="InterPro" id="IPR013785">
    <property type="entry name" value="Aldolase_TIM"/>
</dbReference>
<sequence>MDILSEITDHKRIEVELQKQAVSPEQLREQVRNLMENSPAPRRSMKRALASSPAGIIAEFKRRSPSKGWIYETAKADEIPAAYEAAGASAISILTDEKFFGGSLRDIRTARPLVDIPILRKDFIIDEYQLLQARIAGADAVLLIAACLTQEECADLTARAHALGLEVLLEIHSPRELAYISKDVDMVGVNNRNLGTFVTDVENSFRIAGQLRQTIADARNISDARNIPDAQGSSDNPRNLPLLVSESGISHPETIYRLRTAGFRGFLIGETFMKTPQPGDALKGFIQGIEETEAQKSL</sequence>
<protein>
    <recommendedName>
        <fullName evidence="3">indole-3-glycerol-phosphate synthase</fullName>
        <ecNumber evidence="3">4.1.1.48</ecNumber>
    </recommendedName>
</protein>
<comment type="pathway">
    <text evidence="2">Amino-acid biosynthesis; L-tryptophan biosynthesis; L-tryptophan from chorismate: step 4/5.</text>
</comment>
<dbReference type="EMBL" id="NFII01000025">
    <property type="protein sequence ID" value="OUN98112.1"/>
    <property type="molecule type" value="Genomic_DNA"/>
</dbReference>
<dbReference type="PANTHER" id="PTHR22854">
    <property type="entry name" value="TRYPTOPHAN BIOSYNTHESIS PROTEIN"/>
    <property type="match status" value="1"/>
</dbReference>
<dbReference type="RefSeq" id="WP_087427003.1">
    <property type="nucleotide sequence ID" value="NZ_NFII01000025.1"/>
</dbReference>
<dbReference type="PROSITE" id="PS00614">
    <property type="entry name" value="IGPS"/>
    <property type="match status" value="1"/>
</dbReference>
<comment type="catalytic activity">
    <reaction evidence="1">
        <text>1-(2-carboxyphenylamino)-1-deoxy-D-ribulose 5-phosphate + H(+) = (1S,2R)-1-C-(indol-3-yl)glycerol 3-phosphate + CO2 + H2O</text>
        <dbReference type="Rhea" id="RHEA:23476"/>
        <dbReference type="ChEBI" id="CHEBI:15377"/>
        <dbReference type="ChEBI" id="CHEBI:15378"/>
        <dbReference type="ChEBI" id="CHEBI:16526"/>
        <dbReference type="ChEBI" id="CHEBI:58613"/>
        <dbReference type="ChEBI" id="CHEBI:58866"/>
        <dbReference type="EC" id="4.1.1.48"/>
    </reaction>
</comment>
<evidence type="ECO:0000256" key="4">
    <source>
        <dbReference type="ARBA" id="ARBA00022605"/>
    </source>
</evidence>
<comment type="caution">
    <text evidence="10">The sequence shown here is derived from an EMBL/GenBank/DDBJ whole genome shotgun (WGS) entry which is preliminary data.</text>
</comment>
<dbReference type="Gene3D" id="3.20.20.70">
    <property type="entry name" value="Aldolase class I"/>
    <property type="match status" value="1"/>
</dbReference>
<keyword evidence="6" id="KW-0822">Tryptophan biosynthesis</keyword>
<evidence type="ECO:0000259" key="9">
    <source>
        <dbReference type="Pfam" id="PF00218"/>
    </source>
</evidence>
<feature type="domain" description="Indole-3-glycerol phosphate synthase" evidence="9">
    <location>
        <begin position="4"/>
        <end position="212"/>
    </location>
</feature>
<evidence type="ECO:0000256" key="8">
    <source>
        <dbReference type="ARBA" id="ARBA00023239"/>
    </source>
</evidence>
<accession>A0A1Y3YJU1</accession>
<evidence type="ECO:0000256" key="2">
    <source>
        <dbReference type="ARBA" id="ARBA00004696"/>
    </source>
</evidence>
<dbReference type="SUPFAM" id="SSF51366">
    <property type="entry name" value="Ribulose-phoshate binding barrel"/>
    <property type="match status" value="1"/>
</dbReference>
<keyword evidence="5" id="KW-0210">Decarboxylase</keyword>
<keyword evidence="7" id="KW-0057">Aromatic amino acid biosynthesis</keyword>
<gene>
    <name evidence="10" type="ORF">B5F97_17155</name>
</gene>
<evidence type="ECO:0000313" key="10">
    <source>
        <dbReference type="EMBL" id="OUN98112.1"/>
    </source>
</evidence>
<dbReference type="GO" id="GO:0004640">
    <property type="term" value="F:phosphoribosylanthranilate isomerase activity"/>
    <property type="evidence" value="ECO:0007669"/>
    <property type="project" value="TreeGrafter"/>
</dbReference>
<dbReference type="CDD" id="cd00331">
    <property type="entry name" value="IGPS"/>
    <property type="match status" value="1"/>
</dbReference>
<dbReference type="InterPro" id="IPR013798">
    <property type="entry name" value="Indole-3-glycerol_P_synth_dom"/>
</dbReference>
<organism evidence="10 11">
    <name type="scientific">Bacteroides clarus</name>
    <dbReference type="NCBI Taxonomy" id="626929"/>
    <lineage>
        <taxon>Bacteria</taxon>
        <taxon>Pseudomonadati</taxon>
        <taxon>Bacteroidota</taxon>
        <taxon>Bacteroidia</taxon>
        <taxon>Bacteroidales</taxon>
        <taxon>Bacteroidaceae</taxon>
        <taxon>Bacteroides</taxon>
    </lineage>
</organism>
<dbReference type="GO" id="GO:0000162">
    <property type="term" value="P:L-tryptophan biosynthetic process"/>
    <property type="evidence" value="ECO:0007669"/>
    <property type="project" value="UniProtKB-UniPathway"/>
</dbReference>
<evidence type="ECO:0000256" key="7">
    <source>
        <dbReference type="ARBA" id="ARBA00023141"/>
    </source>
</evidence>
<name>A0A1Y3YJU1_9BACE</name>
<dbReference type="Proteomes" id="UP000195386">
    <property type="component" value="Unassembled WGS sequence"/>
</dbReference>
<evidence type="ECO:0000256" key="1">
    <source>
        <dbReference type="ARBA" id="ARBA00001633"/>
    </source>
</evidence>
<evidence type="ECO:0000313" key="11">
    <source>
        <dbReference type="Proteomes" id="UP000195386"/>
    </source>
</evidence>
<dbReference type="InterPro" id="IPR045186">
    <property type="entry name" value="Indole-3-glycerol_P_synth"/>
</dbReference>
<reference evidence="11" key="1">
    <citation type="submission" date="2017-04" db="EMBL/GenBank/DDBJ databases">
        <title>Function of individual gut microbiota members based on whole genome sequencing of pure cultures obtained from chicken caecum.</title>
        <authorList>
            <person name="Medvecky M."/>
            <person name="Cejkova D."/>
            <person name="Polansky O."/>
            <person name="Karasova D."/>
            <person name="Kubasova T."/>
            <person name="Cizek A."/>
            <person name="Rychlik I."/>
        </authorList>
    </citation>
    <scope>NUCLEOTIDE SEQUENCE [LARGE SCALE GENOMIC DNA]</scope>
    <source>
        <strain evidence="11">An43</strain>
    </source>
</reference>
<dbReference type="EC" id="4.1.1.48" evidence="3"/>
<dbReference type="AlphaFoldDB" id="A0A1Y3YJU1"/>
<dbReference type="NCBIfam" id="NF001377">
    <property type="entry name" value="PRK00278.2-4"/>
    <property type="match status" value="1"/>
</dbReference>
<proteinExistence type="predicted"/>
<dbReference type="InterPro" id="IPR011060">
    <property type="entry name" value="RibuloseP-bd_barrel"/>
</dbReference>
<keyword evidence="4" id="KW-0028">Amino-acid biosynthesis</keyword>
<dbReference type="PANTHER" id="PTHR22854:SF2">
    <property type="entry name" value="INDOLE-3-GLYCEROL-PHOSPHATE SYNTHASE"/>
    <property type="match status" value="1"/>
</dbReference>
<evidence type="ECO:0000256" key="6">
    <source>
        <dbReference type="ARBA" id="ARBA00022822"/>
    </source>
</evidence>
<keyword evidence="8" id="KW-0456">Lyase</keyword>
<dbReference type="GO" id="GO:0004425">
    <property type="term" value="F:indole-3-glycerol-phosphate synthase activity"/>
    <property type="evidence" value="ECO:0007669"/>
    <property type="project" value="UniProtKB-EC"/>
</dbReference>
<dbReference type="Pfam" id="PF00218">
    <property type="entry name" value="IGPS"/>
    <property type="match status" value="1"/>
</dbReference>
<evidence type="ECO:0000256" key="3">
    <source>
        <dbReference type="ARBA" id="ARBA00012362"/>
    </source>
</evidence>
<dbReference type="UniPathway" id="UPA00035">
    <property type="reaction ID" value="UER00043"/>
</dbReference>
<evidence type="ECO:0000256" key="5">
    <source>
        <dbReference type="ARBA" id="ARBA00022793"/>
    </source>
</evidence>